<sequence>MCEIVVYNILISYLLFFSLDVLAQVKNPKTAKTLLPNAEANEEIQLEKKEPESFSQLRLIMENDAFGGFSDRYYTNGTRLEFNTTASESNVTRQIFGVWNHLFIPKTEDTKYLMGITAGQEFYTPTNIRKADVSFGDRPYSSRGYVGNTLTSWTESSSVTTELELGMIGPSVGGKSAQINFHNLIGSPTPQGWDTQIPNSYSIGVNTDVRKFWHKYFGTHYNINLGNIYTNASVGVILRFGNVDQNPGPGFSALMPGAPILQIPGKGYWYFYINPGSTLQVYNATIQGQIGSDKTYKNQSRSSSLGDWDGFLKSPTYETGERELLYRTLSEDNGRNALRRFIIFNEFLVKGSSNPYDFGTNYLLFNIIFNGAEDIERLFKLVLIKSISDNWEALPENARIMALYSLFRPKGGEQPAFVRYYAYEILSQFILDPTQRSALLELLRQEVEFREDKTYTGDLKRAVGFFRAGFVSVSEAGFLFSLNYNYQSIDFQSAKGLPQQHQWLGFQLGKVY</sequence>
<comment type="caution">
    <text evidence="1">The sequence shown here is derived from an EMBL/GenBank/DDBJ whole genome shotgun (WGS) entry which is preliminary data.</text>
</comment>
<name>A0A4R9K2W4_9LEPT</name>
<dbReference type="InterPro" id="IPR018707">
    <property type="entry name" value="LpxR"/>
</dbReference>
<accession>A0A4R9K2W4</accession>
<reference evidence="1" key="1">
    <citation type="journal article" date="2019" name="PLoS Negl. Trop. Dis.">
        <title>Revisiting the worldwide diversity of Leptospira species in the environment.</title>
        <authorList>
            <person name="Vincent A.T."/>
            <person name="Schiettekatte O."/>
            <person name="Bourhy P."/>
            <person name="Veyrier F.J."/>
            <person name="Picardeau M."/>
        </authorList>
    </citation>
    <scope>NUCLEOTIDE SEQUENCE [LARGE SCALE GENOMIC DNA]</scope>
    <source>
        <strain evidence="1">201702476</strain>
    </source>
</reference>
<evidence type="ECO:0000313" key="1">
    <source>
        <dbReference type="EMBL" id="TGL59210.1"/>
    </source>
</evidence>
<dbReference type="RefSeq" id="WP_135623736.1">
    <property type="nucleotide sequence ID" value="NZ_RQGD01000025.1"/>
</dbReference>
<dbReference type="InterPro" id="IPR037107">
    <property type="entry name" value="Put_OMP_sf"/>
</dbReference>
<dbReference type="AlphaFoldDB" id="A0A4R9K2W4"/>
<dbReference type="Gene3D" id="2.40.128.140">
    <property type="entry name" value="Outer membrane protein"/>
    <property type="match status" value="1"/>
</dbReference>
<dbReference type="Pfam" id="PF09982">
    <property type="entry name" value="LpxR"/>
    <property type="match status" value="1"/>
</dbReference>
<dbReference type="EMBL" id="RQGD01000025">
    <property type="protein sequence ID" value="TGL59210.1"/>
    <property type="molecule type" value="Genomic_DNA"/>
</dbReference>
<protein>
    <submittedName>
        <fullName evidence="1">Lipid A deacylase LpxR family protein</fullName>
    </submittedName>
</protein>
<evidence type="ECO:0000313" key="2">
    <source>
        <dbReference type="Proteomes" id="UP000297693"/>
    </source>
</evidence>
<keyword evidence="2" id="KW-1185">Reference proteome</keyword>
<dbReference type="Proteomes" id="UP000297693">
    <property type="component" value="Unassembled WGS sequence"/>
</dbReference>
<gene>
    <name evidence="1" type="ORF">EHQ58_09890</name>
</gene>
<proteinExistence type="predicted"/>
<organism evidence="1 2">
    <name type="scientific">Leptospira ognonensis</name>
    <dbReference type="NCBI Taxonomy" id="2484945"/>
    <lineage>
        <taxon>Bacteria</taxon>
        <taxon>Pseudomonadati</taxon>
        <taxon>Spirochaetota</taxon>
        <taxon>Spirochaetia</taxon>
        <taxon>Leptospirales</taxon>
        <taxon>Leptospiraceae</taxon>
        <taxon>Leptospira</taxon>
    </lineage>
</organism>
<dbReference type="OrthoDB" id="9776275at2"/>